<sequence length="548" mass="61308">MFAKKCAVILLLQLTELLFSSAAPELPRFNNSYGWQVALHMPAAESKEVMVVWYDGESNNTRIDFIGGRVKLFLLGEKGNGVSYKITPVTTEEVLNKNMCFQVNGTAEDPITAQDIMPSMEGFEYAGMGAINQHDGEKWRREVRVQERVMVYTMWVKRDENNNTIPIEYEMVGINTVTNSHYDHYYIHYDKFLGNEIPEGTFNVSQFGLKCGPFTGPGNQIVHNFNPLAEFVAPVRTDHVDSRFEEFVQTHGKRYESTHEHSLRKDAFRHNLRFIEAHNRKGEGYTLGVNHLADLTNDELRVKAPRGRLASKGYNGGLPFPYDTENVTVPSHIDWRLLGAVTPIKDQMVCGSCWAFGTNGAMEGAIFIKTGKLISLSEQALVDCSWGYGNIGCEGGEDFRAYQWIKKHGGVPANAEYTHYSGENGYCIAENVTKIGPITGWVNVTSNNEAALKLALLKHGPISVAIDASLKTFMFYSSGVYHDKNCRNRDEDLDHAVLAVGYGTLNGQDYWLVKNSWSPYWGSEGFVLIARKNNICGVTTAATYPVLA</sequence>
<keyword evidence="11" id="KW-1185">Reference proteome</keyword>
<dbReference type="InterPro" id="IPR038765">
    <property type="entry name" value="Papain-like_cys_pep_sf"/>
</dbReference>
<evidence type="ECO:0000256" key="4">
    <source>
        <dbReference type="ARBA" id="ARBA00022807"/>
    </source>
</evidence>
<dbReference type="PRINTS" id="PR00705">
    <property type="entry name" value="PAPAIN"/>
</dbReference>
<evidence type="ECO:0000256" key="1">
    <source>
        <dbReference type="ARBA" id="ARBA00008455"/>
    </source>
</evidence>
<dbReference type="PROSITE" id="PS00640">
    <property type="entry name" value="THIOL_PROTEASE_ASN"/>
    <property type="match status" value="1"/>
</dbReference>
<feature type="chain" id="PRO_5040257335" evidence="7">
    <location>
        <begin position="23"/>
        <end position="548"/>
    </location>
</feature>
<reference evidence="10" key="1">
    <citation type="submission" date="2022-01" db="EMBL/GenBank/DDBJ databases">
        <authorList>
            <person name="King R."/>
        </authorList>
    </citation>
    <scope>NUCLEOTIDE SEQUENCE</scope>
</reference>
<dbReference type="InterPro" id="IPR025660">
    <property type="entry name" value="Pept_his_AS"/>
</dbReference>
<feature type="signal peptide" evidence="7">
    <location>
        <begin position="1"/>
        <end position="22"/>
    </location>
</feature>
<keyword evidence="3" id="KW-0378">Hydrolase</keyword>
<dbReference type="GO" id="GO:0006508">
    <property type="term" value="P:proteolysis"/>
    <property type="evidence" value="ECO:0007669"/>
    <property type="project" value="UniProtKB-KW"/>
</dbReference>
<evidence type="ECO:0000256" key="3">
    <source>
        <dbReference type="ARBA" id="ARBA00022801"/>
    </source>
</evidence>
<proteinExistence type="inferred from homology"/>
<dbReference type="Proteomes" id="UP001153712">
    <property type="component" value="Chromosome 3"/>
</dbReference>
<dbReference type="Gene3D" id="3.90.70.10">
    <property type="entry name" value="Cysteine proteinases"/>
    <property type="match status" value="1"/>
</dbReference>
<keyword evidence="6" id="KW-1015">Disulfide bond</keyword>
<dbReference type="SMART" id="SM00645">
    <property type="entry name" value="Pept_C1"/>
    <property type="match status" value="1"/>
</dbReference>
<keyword evidence="2" id="KW-0645">Protease</keyword>
<evidence type="ECO:0000256" key="6">
    <source>
        <dbReference type="ARBA" id="ARBA00023157"/>
    </source>
</evidence>
<dbReference type="InterPro" id="IPR013201">
    <property type="entry name" value="Prot_inhib_I29"/>
</dbReference>
<dbReference type="InterPro" id="IPR025661">
    <property type="entry name" value="Pept_asp_AS"/>
</dbReference>
<dbReference type="Pfam" id="PF08246">
    <property type="entry name" value="Inhibitor_I29"/>
    <property type="match status" value="1"/>
</dbReference>
<dbReference type="CDD" id="cd02248">
    <property type="entry name" value="Peptidase_C1A"/>
    <property type="match status" value="1"/>
</dbReference>
<evidence type="ECO:0000313" key="10">
    <source>
        <dbReference type="EMBL" id="CAG9860512.1"/>
    </source>
</evidence>
<evidence type="ECO:0000256" key="5">
    <source>
        <dbReference type="ARBA" id="ARBA00023145"/>
    </source>
</evidence>
<gene>
    <name evidence="10" type="ORF">PHYEVI_LOCUS6864</name>
</gene>
<feature type="domain" description="Cathepsin propeptide inhibitor" evidence="9">
    <location>
        <begin position="244"/>
        <end position="300"/>
    </location>
</feature>
<dbReference type="FunFam" id="3.90.70.10:FF:000087">
    <property type="entry name" value="Counting factor associated protein D"/>
    <property type="match status" value="1"/>
</dbReference>
<dbReference type="EMBL" id="OU900096">
    <property type="protein sequence ID" value="CAG9860512.1"/>
    <property type="molecule type" value="Genomic_DNA"/>
</dbReference>
<dbReference type="GO" id="GO:0008234">
    <property type="term" value="F:cysteine-type peptidase activity"/>
    <property type="evidence" value="ECO:0007669"/>
    <property type="project" value="UniProtKB-KW"/>
</dbReference>
<evidence type="ECO:0000256" key="2">
    <source>
        <dbReference type="ARBA" id="ARBA00022670"/>
    </source>
</evidence>
<dbReference type="SMART" id="SM00848">
    <property type="entry name" value="Inhibitor_I29"/>
    <property type="match status" value="1"/>
</dbReference>
<organism evidence="10 11">
    <name type="scientific">Phyllotreta striolata</name>
    <name type="common">Striped flea beetle</name>
    <name type="synonym">Crioceris striolata</name>
    <dbReference type="NCBI Taxonomy" id="444603"/>
    <lineage>
        <taxon>Eukaryota</taxon>
        <taxon>Metazoa</taxon>
        <taxon>Ecdysozoa</taxon>
        <taxon>Arthropoda</taxon>
        <taxon>Hexapoda</taxon>
        <taxon>Insecta</taxon>
        <taxon>Pterygota</taxon>
        <taxon>Neoptera</taxon>
        <taxon>Endopterygota</taxon>
        <taxon>Coleoptera</taxon>
        <taxon>Polyphaga</taxon>
        <taxon>Cucujiformia</taxon>
        <taxon>Chrysomeloidea</taxon>
        <taxon>Chrysomelidae</taxon>
        <taxon>Galerucinae</taxon>
        <taxon>Alticini</taxon>
        <taxon>Phyllotreta</taxon>
    </lineage>
</organism>
<comment type="similarity">
    <text evidence="1">Belongs to the peptidase C1 family.</text>
</comment>
<dbReference type="PROSITE" id="PS00139">
    <property type="entry name" value="THIOL_PROTEASE_CYS"/>
    <property type="match status" value="1"/>
</dbReference>
<dbReference type="InterPro" id="IPR039417">
    <property type="entry name" value="Peptidase_C1A_papain-like"/>
</dbReference>
<name>A0A9N9TSN6_PHYSR</name>
<dbReference type="OrthoDB" id="65740at2759"/>
<accession>A0A9N9TSN6</accession>
<dbReference type="AlphaFoldDB" id="A0A9N9TSN6"/>
<dbReference type="Pfam" id="PF00112">
    <property type="entry name" value="Peptidase_C1"/>
    <property type="match status" value="1"/>
</dbReference>
<dbReference type="PROSITE" id="PS00639">
    <property type="entry name" value="THIOL_PROTEASE_HIS"/>
    <property type="match status" value="1"/>
</dbReference>
<protein>
    <submittedName>
        <fullName evidence="10">Uncharacterized protein</fullName>
    </submittedName>
</protein>
<feature type="domain" description="Peptidase C1A papain C-terminal" evidence="8">
    <location>
        <begin position="329"/>
        <end position="546"/>
    </location>
</feature>
<keyword evidence="5" id="KW-0865">Zymogen</keyword>
<evidence type="ECO:0000259" key="8">
    <source>
        <dbReference type="SMART" id="SM00645"/>
    </source>
</evidence>
<evidence type="ECO:0000313" key="11">
    <source>
        <dbReference type="Proteomes" id="UP001153712"/>
    </source>
</evidence>
<keyword evidence="4" id="KW-0788">Thiol protease</keyword>
<dbReference type="PANTHER" id="PTHR12411">
    <property type="entry name" value="CYSTEINE PROTEASE FAMILY C1-RELATED"/>
    <property type="match status" value="1"/>
</dbReference>
<dbReference type="SUPFAM" id="SSF54001">
    <property type="entry name" value="Cysteine proteinases"/>
    <property type="match status" value="1"/>
</dbReference>
<evidence type="ECO:0000259" key="9">
    <source>
        <dbReference type="SMART" id="SM00848"/>
    </source>
</evidence>
<dbReference type="InterPro" id="IPR000668">
    <property type="entry name" value="Peptidase_C1A_C"/>
</dbReference>
<dbReference type="InterPro" id="IPR000169">
    <property type="entry name" value="Pept_cys_AS"/>
</dbReference>
<dbReference type="InterPro" id="IPR013128">
    <property type="entry name" value="Peptidase_C1A"/>
</dbReference>
<evidence type="ECO:0000256" key="7">
    <source>
        <dbReference type="SAM" id="SignalP"/>
    </source>
</evidence>
<keyword evidence="7" id="KW-0732">Signal</keyword>